<reference evidence="3" key="1">
    <citation type="journal article" date="2019" name="Int. J. Syst. Evol. Microbiol.">
        <title>The Global Catalogue of Microorganisms (GCM) 10K type strain sequencing project: providing services to taxonomists for standard genome sequencing and annotation.</title>
        <authorList>
            <consortium name="The Broad Institute Genomics Platform"/>
            <consortium name="The Broad Institute Genome Sequencing Center for Infectious Disease"/>
            <person name="Wu L."/>
            <person name="Ma J."/>
        </authorList>
    </citation>
    <scope>NUCLEOTIDE SEQUENCE [LARGE SCALE GENOMIC DNA]</scope>
    <source>
        <strain evidence="3">CECT 7706</strain>
    </source>
</reference>
<comment type="caution">
    <text evidence="2">The sequence shown here is derived from an EMBL/GenBank/DDBJ whole genome shotgun (WGS) entry which is preliminary data.</text>
</comment>
<evidence type="ECO:0000313" key="2">
    <source>
        <dbReference type="EMBL" id="MDN3689737.1"/>
    </source>
</evidence>
<protein>
    <recommendedName>
        <fullName evidence="4">Outer membrane protein beta-barrel domain-containing protein</fullName>
    </recommendedName>
</protein>
<dbReference type="RefSeq" id="WP_163385469.1">
    <property type="nucleotide sequence ID" value="NZ_JAUFQS010000041.1"/>
</dbReference>
<keyword evidence="3" id="KW-1185">Reference proteome</keyword>
<keyword evidence="1" id="KW-0732">Signal</keyword>
<evidence type="ECO:0000313" key="3">
    <source>
        <dbReference type="Proteomes" id="UP001236663"/>
    </source>
</evidence>
<feature type="chain" id="PRO_5046509220" description="Outer membrane protein beta-barrel domain-containing protein" evidence="1">
    <location>
        <begin position="24"/>
        <end position="146"/>
    </location>
</feature>
<gene>
    <name evidence="2" type="ORF">QWZ15_18075</name>
</gene>
<sequence>MKKTGLIIFSLLALSFGINRVQAQQAGGSFLISAGLDLVRSDLNQVMERAQFGAEVNYFYLHHLSFSGGYEYNLTRPNQVTGGIRWYPLEPVFIRARALIGNKADIGVGLGYTYNFTYRMRLESMVDYYVQEKALGARVAIAVLIN</sequence>
<organism evidence="2 3">
    <name type="scientific">Cyclobacterium jeungdonense</name>
    <dbReference type="NCBI Taxonomy" id="708087"/>
    <lineage>
        <taxon>Bacteria</taxon>
        <taxon>Pseudomonadati</taxon>
        <taxon>Bacteroidota</taxon>
        <taxon>Cytophagia</taxon>
        <taxon>Cytophagales</taxon>
        <taxon>Cyclobacteriaceae</taxon>
        <taxon>Cyclobacterium</taxon>
    </lineage>
</organism>
<evidence type="ECO:0000256" key="1">
    <source>
        <dbReference type="SAM" id="SignalP"/>
    </source>
</evidence>
<accession>A0ABT8CC43</accession>
<dbReference type="EMBL" id="JAUFQS010000041">
    <property type="protein sequence ID" value="MDN3689737.1"/>
    <property type="molecule type" value="Genomic_DNA"/>
</dbReference>
<dbReference type="Proteomes" id="UP001236663">
    <property type="component" value="Unassembled WGS sequence"/>
</dbReference>
<evidence type="ECO:0008006" key="4">
    <source>
        <dbReference type="Google" id="ProtNLM"/>
    </source>
</evidence>
<name>A0ABT8CC43_9BACT</name>
<proteinExistence type="predicted"/>
<feature type="signal peptide" evidence="1">
    <location>
        <begin position="1"/>
        <end position="23"/>
    </location>
</feature>